<proteinExistence type="predicted"/>
<dbReference type="SMART" id="SM00310">
    <property type="entry name" value="PTBI"/>
    <property type="match status" value="1"/>
</dbReference>
<dbReference type="GO" id="GO:0005737">
    <property type="term" value="C:cytoplasm"/>
    <property type="evidence" value="ECO:0007669"/>
    <property type="project" value="TreeGrafter"/>
</dbReference>
<dbReference type="PANTHER" id="PTHR21258">
    <property type="entry name" value="DOCKING PROTEIN RELATED"/>
    <property type="match status" value="1"/>
</dbReference>
<sequence>MEQSPEHAYINYTRAQQSQLDLESVSRMAISDEESYTSLSTGSEDVHPYDEIRLEMRNETVFDVEICDTDASLRCNLHGHYKIVLTDTSLVLMDNNLDYAAYSWPLYTIRRFGVQNETLSLDVGRRAPCGEGLFNFKAQHPRSIYDRLNERCNPK</sequence>
<reference evidence="2" key="3">
    <citation type="submission" date="2023-05" db="EMBL/GenBank/DDBJ databases">
        <authorList>
            <person name="Smith C.H."/>
        </authorList>
    </citation>
    <scope>NUCLEOTIDE SEQUENCE</scope>
    <source>
        <strain evidence="2">CHS0354</strain>
        <tissue evidence="2">Mantle</tissue>
    </source>
</reference>
<protein>
    <recommendedName>
        <fullName evidence="1">IRS-type PTB domain-containing protein</fullName>
    </recommendedName>
</protein>
<accession>A0AAE0TIW9</accession>
<dbReference type="InterPro" id="IPR002404">
    <property type="entry name" value="IRS_PTB"/>
</dbReference>
<dbReference type="GO" id="GO:0043410">
    <property type="term" value="P:positive regulation of MAPK cascade"/>
    <property type="evidence" value="ECO:0007669"/>
    <property type="project" value="TreeGrafter"/>
</dbReference>
<dbReference type="GO" id="GO:0007169">
    <property type="term" value="P:cell surface receptor protein tyrosine kinase signaling pathway"/>
    <property type="evidence" value="ECO:0007669"/>
    <property type="project" value="TreeGrafter"/>
</dbReference>
<dbReference type="AlphaFoldDB" id="A0AAE0TIW9"/>
<dbReference type="EMBL" id="JAEAOA010000300">
    <property type="protein sequence ID" value="KAK3611241.1"/>
    <property type="molecule type" value="Genomic_DNA"/>
</dbReference>
<reference evidence="2" key="2">
    <citation type="journal article" date="2021" name="Genome Biol. Evol.">
        <title>Developing a high-quality reference genome for a parasitic bivalve with doubly uniparental inheritance (Bivalvia: Unionida).</title>
        <authorList>
            <person name="Smith C.H."/>
        </authorList>
    </citation>
    <scope>NUCLEOTIDE SEQUENCE</scope>
    <source>
        <strain evidence="2">CHS0354</strain>
        <tissue evidence="2">Mantle</tissue>
    </source>
</reference>
<dbReference type="GO" id="GO:0007265">
    <property type="term" value="P:Ras protein signal transduction"/>
    <property type="evidence" value="ECO:0007669"/>
    <property type="project" value="TreeGrafter"/>
</dbReference>
<dbReference type="Proteomes" id="UP001195483">
    <property type="component" value="Unassembled WGS sequence"/>
</dbReference>
<evidence type="ECO:0000259" key="1">
    <source>
        <dbReference type="PROSITE" id="PS51064"/>
    </source>
</evidence>
<evidence type="ECO:0000313" key="2">
    <source>
        <dbReference type="EMBL" id="KAK3611241.1"/>
    </source>
</evidence>
<comment type="caution">
    <text evidence="2">The sequence shown here is derived from an EMBL/GenBank/DDBJ whole genome shotgun (WGS) entry which is preliminary data.</text>
</comment>
<reference evidence="2" key="1">
    <citation type="journal article" date="2021" name="Genome Biol. Evol.">
        <title>A High-Quality Reference Genome for a Parasitic Bivalve with Doubly Uniparental Inheritance (Bivalvia: Unionida).</title>
        <authorList>
            <person name="Smith C.H."/>
        </authorList>
    </citation>
    <scope>NUCLEOTIDE SEQUENCE</scope>
    <source>
        <strain evidence="2">CHS0354</strain>
    </source>
</reference>
<gene>
    <name evidence="2" type="ORF">CHS0354_003869</name>
</gene>
<organism evidence="2 3">
    <name type="scientific">Potamilus streckersoni</name>
    <dbReference type="NCBI Taxonomy" id="2493646"/>
    <lineage>
        <taxon>Eukaryota</taxon>
        <taxon>Metazoa</taxon>
        <taxon>Spiralia</taxon>
        <taxon>Lophotrochozoa</taxon>
        <taxon>Mollusca</taxon>
        <taxon>Bivalvia</taxon>
        <taxon>Autobranchia</taxon>
        <taxon>Heteroconchia</taxon>
        <taxon>Palaeoheterodonta</taxon>
        <taxon>Unionida</taxon>
        <taxon>Unionoidea</taxon>
        <taxon>Unionidae</taxon>
        <taxon>Ambleminae</taxon>
        <taxon>Lampsilini</taxon>
        <taxon>Potamilus</taxon>
    </lineage>
</organism>
<keyword evidence="3" id="KW-1185">Reference proteome</keyword>
<dbReference type="SMART" id="SM01244">
    <property type="entry name" value="IRS"/>
    <property type="match status" value="1"/>
</dbReference>
<dbReference type="PANTHER" id="PTHR21258:SF62">
    <property type="entry name" value="INSULIN RECEPTOR SUBSTRATE 1"/>
    <property type="match status" value="1"/>
</dbReference>
<dbReference type="InterPro" id="IPR011993">
    <property type="entry name" value="PH-like_dom_sf"/>
</dbReference>
<dbReference type="Gene3D" id="2.30.29.30">
    <property type="entry name" value="Pleckstrin-homology domain (PH domain)/Phosphotyrosine-binding domain (PTB)"/>
    <property type="match status" value="1"/>
</dbReference>
<dbReference type="InterPro" id="IPR050996">
    <property type="entry name" value="Docking_Protein_DOK"/>
</dbReference>
<feature type="domain" description="IRS-type PTB" evidence="1">
    <location>
        <begin position="58"/>
        <end position="155"/>
    </location>
</feature>
<dbReference type="PROSITE" id="PS51064">
    <property type="entry name" value="IRS_PTB"/>
    <property type="match status" value="1"/>
</dbReference>
<evidence type="ECO:0000313" key="3">
    <source>
        <dbReference type="Proteomes" id="UP001195483"/>
    </source>
</evidence>
<dbReference type="Pfam" id="PF02174">
    <property type="entry name" value="IRS"/>
    <property type="match status" value="1"/>
</dbReference>
<name>A0AAE0TIW9_9BIVA</name>
<dbReference type="SUPFAM" id="SSF50729">
    <property type="entry name" value="PH domain-like"/>
    <property type="match status" value="1"/>
</dbReference>